<comment type="pathway">
    <text evidence="2">Metabolic intermediate biosynthesis; chorismate biosynthesis; chorismate from D-erythrose 4-phosphate and phosphoenolpyruvate: step 1/7.</text>
</comment>
<evidence type="ECO:0000256" key="11">
    <source>
        <dbReference type="ARBA" id="ARBA00047508"/>
    </source>
</evidence>
<dbReference type="Pfam" id="PF00793">
    <property type="entry name" value="DAHP_synth_1"/>
    <property type="match status" value="1"/>
</dbReference>
<feature type="region of interest" description="Disordered" evidence="12">
    <location>
        <begin position="1"/>
        <end position="27"/>
    </location>
</feature>
<evidence type="ECO:0000256" key="7">
    <source>
        <dbReference type="ARBA" id="ARBA00023141"/>
    </source>
</evidence>
<evidence type="ECO:0000256" key="5">
    <source>
        <dbReference type="ARBA" id="ARBA00022605"/>
    </source>
</evidence>
<evidence type="ECO:0000313" key="14">
    <source>
        <dbReference type="EMBL" id="RMN81908.1"/>
    </source>
</evidence>
<name>A0AB37QC28_PSECA</name>
<evidence type="ECO:0000256" key="9">
    <source>
        <dbReference type="ARBA" id="ARBA00031349"/>
    </source>
</evidence>
<evidence type="ECO:0000256" key="2">
    <source>
        <dbReference type="ARBA" id="ARBA00004688"/>
    </source>
</evidence>
<feature type="domain" description="DAHP synthetase I/KDSA" evidence="13">
    <location>
        <begin position="117"/>
        <end position="409"/>
    </location>
</feature>
<comment type="function">
    <text evidence="1">Stereospecific condensation of phosphoenolpyruvate (PEP) and D-erythrose-4-phosphate (E4P) giving rise to 3-deoxy-D-arabino-heptulosonate-7-phosphate (DAHP).</text>
</comment>
<keyword evidence="6" id="KW-0808">Transferase</keyword>
<dbReference type="GO" id="GO:0008652">
    <property type="term" value="P:amino acid biosynthetic process"/>
    <property type="evidence" value="ECO:0007669"/>
    <property type="project" value="UniProtKB-KW"/>
</dbReference>
<dbReference type="GO" id="GO:0042802">
    <property type="term" value="F:identical protein binding"/>
    <property type="evidence" value="ECO:0007669"/>
    <property type="project" value="UniProtKB-ARBA"/>
</dbReference>
<comment type="caution">
    <text evidence="14">The sequence shown here is derived from an EMBL/GenBank/DDBJ whole genome shotgun (WGS) entry which is preliminary data.</text>
</comment>
<dbReference type="Proteomes" id="UP000269335">
    <property type="component" value="Unassembled WGS sequence"/>
</dbReference>
<feature type="region of interest" description="Disordered" evidence="12">
    <location>
        <begin position="44"/>
        <end position="71"/>
    </location>
</feature>
<dbReference type="PANTHER" id="PTHR21225:SF12">
    <property type="entry name" value="PHOSPHO-2-DEHYDRO-3-DEOXYHEPTONATE ALDOLASE, TYROSINE-INHIBITED"/>
    <property type="match status" value="1"/>
</dbReference>
<dbReference type="AlphaFoldDB" id="A0AB37QC28"/>
<comment type="similarity">
    <text evidence="3">Belongs to the class-I DAHP synthase family.</text>
</comment>
<accession>A0AB37QC28</accession>
<dbReference type="NCBIfam" id="TIGR00034">
    <property type="entry name" value="aroFGH"/>
    <property type="match status" value="1"/>
</dbReference>
<dbReference type="GO" id="GO:0003849">
    <property type="term" value="F:3-deoxy-7-phosphoheptulonate synthase activity"/>
    <property type="evidence" value="ECO:0007669"/>
    <property type="project" value="UniProtKB-EC"/>
</dbReference>
<keyword evidence="5" id="KW-0028">Amino-acid biosynthesis</keyword>
<evidence type="ECO:0000256" key="3">
    <source>
        <dbReference type="ARBA" id="ARBA00007985"/>
    </source>
</evidence>
<dbReference type="NCBIfam" id="NF009395">
    <property type="entry name" value="PRK12755.1"/>
    <property type="match status" value="1"/>
</dbReference>
<evidence type="ECO:0000256" key="10">
    <source>
        <dbReference type="ARBA" id="ARBA00032193"/>
    </source>
</evidence>
<evidence type="ECO:0000259" key="13">
    <source>
        <dbReference type="Pfam" id="PF00793"/>
    </source>
</evidence>
<proteinExistence type="inferred from homology"/>
<comment type="catalytic activity">
    <reaction evidence="11">
        <text>D-erythrose 4-phosphate + phosphoenolpyruvate + H2O = 7-phospho-2-dehydro-3-deoxy-D-arabino-heptonate + phosphate</text>
        <dbReference type="Rhea" id="RHEA:14717"/>
        <dbReference type="ChEBI" id="CHEBI:15377"/>
        <dbReference type="ChEBI" id="CHEBI:16897"/>
        <dbReference type="ChEBI" id="CHEBI:43474"/>
        <dbReference type="ChEBI" id="CHEBI:58394"/>
        <dbReference type="ChEBI" id="CHEBI:58702"/>
        <dbReference type="EC" id="2.5.1.54"/>
    </reaction>
</comment>
<dbReference type="GO" id="GO:0009073">
    <property type="term" value="P:aromatic amino acid family biosynthetic process"/>
    <property type="evidence" value="ECO:0007669"/>
    <property type="project" value="UniProtKB-KW"/>
</dbReference>
<dbReference type="EMBL" id="RBPH01000114">
    <property type="protein sequence ID" value="RMN81908.1"/>
    <property type="molecule type" value="Genomic_DNA"/>
</dbReference>
<dbReference type="InterPro" id="IPR006219">
    <property type="entry name" value="DAHP_synth_1"/>
</dbReference>
<dbReference type="Gene3D" id="3.20.20.70">
    <property type="entry name" value="Aldolase class I"/>
    <property type="match status" value="1"/>
</dbReference>
<dbReference type="SUPFAM" id="SSF51569">
    <property type="entry name" value="Aldolase"/>
    <property type="match status" value="1"/>
</dbReference>
<sequence length="419" mass="45054">MTATKSTSPGDLASPARNSLPPPTGHCQVATVNARPIRPIVEHPSRVRAGVPRRPGSQNMNSSVAVKPSDLSSQTVSLLDARPVAKRLPSPLELKNRPPLNAALSQQVSAHRRAISAILEGEDSRLLIIVGPCSIHDPRAALEYAERLAALAAEVSDQMLLVMRAYVEKPRTTVGWKGLAYDPHLDGSDDMAAGLALSRQLMLHMLKLGLPIATEILQPMAAGYFDDLLSWVAIGARTTESQIHREMASGLPMAVGFKNGTDGGVAVACDAMRSAAHPHRHFGMDRDGHPAIIETQGNPSTHIVLRGGHGGPNYDQQHVAQVQASLTRNRIASRIMVDCSHANSGKDPLRQPQVFNDVLEQRLRGNAALIGMMIESHLFDGCQALGETLTYGVSVTDGCLGWAGTEQLLRGAVDRLRYR</sequence>
<dbReference type="EC" id="2.5.1.54" evidence="4"/>
<reference evidence="14 15" key="1">
    <citation type="submission" date="2018-08" db="EMBL/GenBank/DDBJ databases">
        <title>Recombination of ecologically and evolutionarily significant loci maintains genetic cohesion in the Pseudomonas syringae species complex.</title>
        <authorList>
            <person name="Dillon M."/>
            <person name="Thakur S."/>
            <person name="Almeida R.N.D."/>
            <person name="Weir B.S."/>
            <person name="Guttman D.S."/>
        </authorList>
    </citation>
    <scope>NUCLEOTIDE SEQUENCE [LARGE SCALE GENOMIC DNA]</scope>
    <source>
        <strain evidence="14 15">ICMP 15201</strain>
    </source>
</reference>
<evidence type="ECO:0000256" key="4">
    <source>
        <dbReference type="ARBA" id="ARBA00012694"/>
    </source>
</evidence>
<evidence type="ECO:0000256" key="8">
    <source>
        <dbReference type="ARBA" id="ARBA00031111"/>
    </source>
</evidence>
<gene>
    <name evidence="14" type="ORF">ALQ53_100417</name>
</gene>
<dbReference type="PANTHER" id="PTHR21225">
    <property type="entry name" value="PHOSPHO-2-DEHYDRO-3-DEOXYHEPTONATE ALDOLASE DAHP SYNTHETASE"/>
    <property type="match status" value="1"/>
</dbReference>
<feature type="compositionally biased region" description="Polar residues" evidence="12">
    <location>
        <begin position="56"/>
        <end position="71"/>
    </location>
</feature>
<evidence type="ECO:0000256" key="6">
    <source>
        <dbReference type="ARBA" id="ARBA00022679"/>
    </source>
</evidence>
<dbReference type="FunFam" id="3.20.20.70:FF:000005">
    <property type="entry name" value="Phospho-2-dehydro-3-deoxyheptonate aldolase"/>
    <property type="match status" value="1"/>
</dbReference>
<evidence type="ECO:0000313" key="15">
    <source>
        <dbReference type="Proteomes" id="UP000269335"/>
    </source>
</evidence>
<evidence type="ECO:0000256" key="12">
    <source>
        <dbReference type="SAM" id="MobiDB-lite"/>
    </source>
</evidence>
<protein>
    <recommendedName>
        <fullName evidence="4">3-deoxy-7-phosphoheptulonate synthase</fullName>
        <ecNumber evidence="4">2.5.1.54</ecNumber>
    </recommendedName>
    <alternativeName>
        <fullName evidence="10">3-deoxy-D-arabino-heptulosonate 7-phosphate synthase</fullName>
    </alternativeName>
    <alternativeName>
        <fullName evidence="9">DAHP synthase</fullName>
    </alternativeName>
    <alternativeName>
        <fullName evidence="8">Phospho-2-keto-3-deoxyheptonate aldolase</fullName>
    </alternativeName>
</protein>
<dbReference type="InterPro" id="IPR013785">
    <property type="entry name" value="Aldolase_TIM"/>
</dbReference>
<organism evidence="14 15">
    <name type="scientific">Pseudomonas cannabina</name>
    <dbReference type="NCBI Taxonomy" id="86840"/>
    <lineage>
        <taxon>Bacteria</taxon>
        <taxon>Pseudomonadati</taxon>
        <taxon>Pseudomonadota</taxon>
        <taxon>Gammaproteobacteria</taxon>
        <taxon>Pseudomonadales</taxon>
        <taxon>Pseudomonadaceae</taxon>
        <taxon>Pseudomonas</taxon>
    </lineage>
</organism>
<dbReference type="InterPro" id="IPR006218">
    <property type="entry name" value="DAHP1/KDSA"/>
</dbReference>
<dbReference type="GO" id="GO:0005737">
    <property type="term" value="C:cytoplasm"/>
    <property type="evidence" value="ECO:0007669"/>
    <property type="project" value="TreeGrafter"/>
</dbReference>
<keyword evidence="7" id="KW-0057">Aromatic amino acid biosynthesis</keyword>
<evidence type="ECO:0000256" key="1">
    <source>
        <dbReference type="ARBA" id="ARBA00003726"/>
    </source>
</evidence>